<accession>A0A2P5HSB9</accession>
<dbReference type="EMBL" id="MAVT02000852">
    <property type="protein sequence ID" value="POS73156.1"/>
    <property type="molecule type" value="Genomic_DNA"/>
</dbReference>
<comment type="caution">
    <text evidence="1">The sequence shown here is derived from an EMBL/GenBank/DDBJ whole genome shotgun (WGS) entry which is preliminary data.</text>
</comment>
<evidence type="ECO:0000313" key="2">
    <source>
        <dbReference type="Proteomes" id="UP000094444"/>
    </source>
</evidence>
<dbReference type="InParanoid" id="A0A2P5HSB9"/>
<sequence length="117" mass="12837">MSRQGLGAKTARAARAACRTQSSASSTSCGVSAVDTCERRQHLIDVFAASVLEFQRRKCENQEYEQGGWESSQARSGWIPGSQIFGWWTRIKLASNDDFSLKAATVGQRALSAVEFM</sequence>
<evidence type="ECO:0000313" key="1">
    <source>
        <dbReference type="EMBL" id="POS73156.1"/>
    </source>
</evidence>
<gene>
    <name evidence="1" type="ORF">DHEL01_v208447</name>
</gene>
<organism evidence="1 2">
    <name type="scientific">Diaporthe helianthi</name>
    <dbReference type="NCBI Taxonomy" id="158607"/>
    <lineage>
        <taxon>Eukaryota</taxon>
        <taxon>Fungi</taxon>
        <taxon>Dikarya</taxon>
        <taxon>Ascomycota</taxon>
        <taxon>Pezizomycotina</taxon>
        <taxon>Sordariomycetes</taxon>
        <taxon>Sordariomycetidae</taxon>
        <taxon>Diaporthales</taxon>
        <taxon>Diaporthaceae</taxon>
        <taxon>Diaporthe</taxon>
    </lineage>
</organism>
<keyword evidence="2" id="KW-1185">Reference proteome</keyword>
<dbReference type="AlphaFoldDB" id="A0A2P5HSB9"/>
<protein>
    <submittedName>
        <fullName evidence="1">Uncharacterized protein</fullName>
    </submittedName>
</protein>
<name>A0A2P5HSB9_DIAHE</name>
<proteinExistence type="predicted"/>
<reference evidence="1" key="1">
    <citation type="submission" date="2017-09" db="EMBL/GenBank/DDBJ databases">
        <title>Polyketide synthases of a Diaporthe helianthi virulent isolate.</title>
        <authorList>
            <person name="Baroncelli R."/>
        </authorList>
    </citation>
    <scope>NUCLEOTIDE SEQUENCE [LARGE SCALE GENOMIC DNA]</scope>
    <source>
        <strain evidence="1">7/96</strain>
    </source>
</reference>
<dbReference type="Proteomes" id="UP000094444">
    <property type="component" value="Unassembled WGS sequence"/>
</dbReference>